<organism evidence="1 2">
    <name type="scientific">Mucilaginibacter xinganensis</name>
    <dbReference type="NCBI Taxonomy" id="1234841"/>
    <lineage>
        <taxon>Bacteria</taxon>
        <taxon>Pseudomonadati</taxon>
        <taxon>Bacteroidota</taxon>
        <taxon>Sphingobacteriia</taxon>
        <taxon>Sphingobacteriales</taxon>
        <taxon>Sphingobacteriaceae</taxon>
        <taxon>Mucilaginibacter</taxon>
    </lineage>
</organism>
<sequence>MMISIIHPTKNRQELSWKTYNEWIRKADSLVGIQYILSVDTDDKINYEQTFLCDVLRMNNNSAIEAINNAAKIAVGDLIIVISDDFSCPEHWDTLLLELLKGKSDFLVKTKDGLQKTLITLPIMDRTYYTRFGYIYHPDYLHMHCDEEMTIVGHMLGRVITLDLSFPHNHYTTGKMAMDAINVKNNSTWAHGQATLDRRSKDNFGIINPLIKKEYILWK</sequence>
<evidence type="ECO:0000313" key="2">
    <source>
        <dbReference type="Proteomes" id="UP000215002"/>
    </source>
</evidence>
<dbReference type="OrthoDB" id="9998575at2"/>
<dbReference type="InterPro" id="IPR029044">
    <property type="entry name" value="Nucleotide-diphossugar_trans"/>
</dbReference>
<dbReference type="KEGG" id="muc:MuYL_2516"/>
<proteinExistence type="predicted"/>
<dbReference type="SUPFAM" id="SSF53448">
    <property type="entry name" value="Nucleotide-diphospho-sugar transferases"/>
    <property type="match status" value="1"/>
</dbReference>
<dbReference type="RefSeq" id="WP_157740800.1">
    <property type="nucleotide sequence ID" value="NZ_CP022743.1"/>
</dbReference>
<name>A0A223NWZ7_9SPHI</name>
<evidence type="ECO:0000313" key="1">
    <source>
        <dbReference type="EMBL" id="ASU34403.1"/>
    </source>
</evidence>
<evidence type="ECO:0008006" key="3">
    <source>
        <dbReference type="Google" id="ProtNLM"/>
    </source>
</evidence>
<reference evidence="1 2" key="1">
    <citation type="submission" date="2017-08" db="EMBL/GenBank/DDBJ databases">
        <title>Complete genome sequence of Mucilaginibacter sp. strain BJC16-A31.</title>
        <authorList>
            <consortium name="Henan University of Science and Technology"/>
            <person name="You X."/>
        </authorList>
    </citation>
    <scope>NUCLEOTIDE SEQUENCE [LARGE SCALE GENOMIC DNA]</scope>
    <source>
        <strain evidence="1 2">BJC16-A31</strain>
    </source>
</reference>
<protein>
    <recommendedName>
        <fullName evidence="3">Glycosyltransferase 2-like domain-containing protein</fullName>
    </recommendedName>
</protein>
<dbReference type="Proteomes" id="UP000215002">
    <property type="component" value="Chromosome"/>
</dbReference>
<dbReference type="AlphaFoldDB" id="A0A223NWZ7"/>
<dbReference type="EMBL" id="CP022743">
    <property type="protein sequence ID" value="ASU34403.1"/>
    <property type="molecule type" value="Genomic_DNA"/>
</dbReference>
<keyword evidence="2" id="KW-1185">Reference proteome</keyword>
<accession>A0A223NWZ7</accession>
<gene>
    <name evidence="1" type="ORF">MuYL_2516</name>
</gene>